<keyword evidence="3" id="KW-1185">Reference proteome</keyword>
<feature type="compositionally biased region" description="Low complexity" evidence="1">
    <location>
        <begin position="9"/>
        <end position="23"/>
    </location>
</feature>
<evidence type="ECO:0000256" key="1">
    <source>
        <dbReference type="SAM" id="MobiDB-lite"/>
    </source>
</evidence>
<name>A0AAD5WGW1_PARTN</name>
<dbReference type="Proteomes" id="UP001196413">
    <property type="component" value="Unassembled WGS sequence"/>
</dbReference>
<feature type="region of interest" description="Disordered" evidence="1">
    <location>
        <begin position="1"/>
        <end position="34"/>
    </location>
</feature>
<dbReference type="AlphaFoldDB" id="A0AAD5WGW1"/>
<evidence type="ECO:0000313" key="3">
    <source>
        <dbReference type="Proteomes" id="UP001196413"/>
    </source>
</evidence>
<sequence length="119" mass="13338">MDLSHSPQARRSSALTTTTASMSPVSFGLSPEPNQHHSDMDFVCDAGLTLLGSDRKRLRSDDDDSDIDDSRMSRISMKPDILTFYRTPGAFKFCRRTSTDLLLTIFTQAIVVHQSPKTW</sequence>
<comment type="caution">
    <text evidence="2">The sequence shown here is derived from an EMBL/GenBank/DDBJ whole genome shotgun (WGS) entry which is preliminary data.</text>
</comment>
<dbReference type="EMBL" id="JAHQIW010006592">
    <property type="protein sequence ID" value="KAJ1369531.1"/>
    <property type="molecule type" value="Genomic_DNA"/>
</dbReference>
<gene>
    <name evidence="2" type="ORF">KIN20_031015</name>
</gene>
<accession>A0AAD5WGW1</accession>
<proteinExistence type="predicted"/>
<evidence type="ECO:0000313" key="2">
    <source>
        <dbReference type="EMBL" id="KAJ1369531.1"/>
    </source>
</evidence>
<reference evidence="2" key="1">
    <citation type="submission" date="2021-06" db="EMBL/GenBank/DDBJ databases">
        <title>Parelaphostrongylus tenuis whole genome reference sequence.</title>
        <authorList>
            <person name="Garwood T.J."/>
            <person name="Larsen P.A."/>
            <person name="Fountain-Jones N.M."/>
            <person name="Garbe J.R."/>
            <person name="Macchietto M.G."/>
            <person name="Kania S.A."/>
            <person name="Gerhold R.W."/>
            <person name="Richards J.E."/>
            <person name="Wolf T.M."/>
        </authorList>
    </citation>
    <scope>NUCLEOTIDE SEQUENCE</scope>
    <source>
        <strain evidence="2">MNPRO001-30</strain>
        <tissue evidence="2">Meninges</tissue>
    </source>
</reference>
<organism evidence="2 3">
    <name type="scientific">Parelaphostrongylus tenuis</name>
    <name type="common">Meningeal worm</name>
    <dbReference type="NCBI Taxonomy" id="148309"/>
    <lineage>
        <taxon>Eukaryota</taxon>
        <taxon>Metazoa</taxon>
        <taxon>Ecdysozoa</taxon>
        <taxon>Nematoda</taxon>
        <taxon>Chromadorea</taxon>
        <taxon>Rhabditida</taxon>
        <taxon>Rhabditina</taxon>
        <taxon>Rhabditomorpha</taxon>
        <taxon>Strongyloidea</taxon>
        <taxon>Metastrongylidae</taxon>
        <taxon>Parelaphostrongylus</taxon>
    </lineage>
</organism>
<protein>
    <submittedName>
        <fullName evidence="2">Uncharacterized protein</fullName>
    </submittedName>
</protein>